<accession>A0ACC3DYQ7</accession>
<sequence length="64" mass="6770">MSSRRRSSASGPSERTPLLKEIPPEPITPGEAATLGEEQPDTRGEILDDGTPIAEEPSTAKLVV</sequence>
<dbReference type="EMBL" id="JAWDJW010000022">
    <property type="protein sequence ID" value="KAK3082009.1"/>
    <property type="molecule type" value="Genomic_DNA"/>
</dbReference>
<dbReference type="Proteomes" id="UP001186974">
    <property type="component" value="Unassembled WGS sequence"/>
</dbReference>
<name>A0ACC3DYQ7_9PEZI</name>
<protein>
    <submittedName>
        <fullName evidence="1">Uncharacterized protein</fullName>
    </submittedName>
</protein>
<evidence type="ECO:0000313" key="1">
    <source>
        <dbReference type="EMBL" id="KAK3082009.1"/>
    </source>
</evidence>
<organism evidence="1 2">
    <name type="scientific">Coniosporium uncinatum</name>
    <dbReference type="NCBI Taxonomy" id="93489"/>
    <lineage>
        <taxon>Eukaryota</taxon>
        <taxon>Fungi</taxon>
        <taxon>Dikarya</taxon>
        <taxon>Ascomycota</taxon>
        <taxon>Pezizomycotina</taxon>
        <taxon>Dothideomycetes</taxon>
        <taxon>Dothideomycetes incertae sedis</taxon>
        <taxon>Coniosporium</taxon>
    </lineage>
</organism>
<evidence type="ECO:0000313" key="2">
    <source>
        <dbReference type="Proteomes" id="UP001186974"/>
    </source>
</evidence>
<keyword evidence="2" id="KW-1185">Reference proteome</keyword>
<reference evidence="1" key="1">
    <citation type="submission" date="2024-09" db="EMBL/GenBank/DDBJ databases">
        <title>Black Yeasts Isolated from many extreme environments.</title>
        <authorList>
            <person name="Coleine C."/>
            <person name="Stajich J.E."/>
            <person name="Selbmann L."/>
        </authorList>
    </citation>
    <scope>NUCLEOTIDE SEQUENCE</scope>
    <source>
        <strain evidence="1">CCFEE 5737</strain>
    </source>
</reference>
<proteinExistence type="predicted"/>
<comment type="caution">
    <text evidence="1">The sequence shown here is derived from an EMBL/GenBank/DDBJ whole genome shotgun (WGS) entry which is preliminary data.</text>
</comment>
<gene>
    <name evidence="1" type="ORF">LTS18_008447</name>
</gene>
<feature type="non-terminal residue" evidence="1">
    <location>
        <position position="64"/>
    </location>
</feature>